<evidence type="ECO:0000256" key="1">
    <source>
        <dbReference type="ARBA" id="ARBA00023180"/>
    </source>
</evidence>
<keyword evidence="4" id="KW-1185">Reference proteome</keyword>
<dbReference type="InterPro" id="IPR011161">
    <property type="entry name" value="MHC_I-like_Ag-recog"/>
</dbReference>
<dbReference type="Ensembl" id="ENSCVAT00000020618.1">
    <property type="protein sequence ID" value="ENSCVAP00000013184.1"/>
    <property type="gene ID" value="ENSCVAG00000000398.1"/>
</dbReference>
<evidence type="ECO:0000259" key="2">
    <source>
        <dbReference type="Pfam" id="PF00129"/>
    </source>
</evidence>
<dbReference type="AlphaFoldDB" id="A0A3Q2D4G1"/>
<dbReference type="InterPro" id="IPR011162">
    <property type="entry name" value="MHC_I/II-like_Ag-recog"/>
</dbReference>
<proteinExistence type="predicted"/>
<dbReference type="GO" id="GO:0005615">
    <property type="term" value="C:extracellular space"/>
    <property type="evidence" value="ECO:0007669"/>
    <property type="project" value="TreeGrafter"/>
</dbReference>
<name>A0A3Q2D4G1_CYPVA</name>
<dbReference type="InterPro" id="IPR050208">
    <property type="entry name" value="MHC_class-I_related"/>
</dbReference>
<protein>
    <recommendedName>
        <fullName evidence="2">MHC class I-like antigen recognition-like domain-containing protein</fullName>
    </recommendedName>
</protein>
<reference evidence="3" key="2">
    <citation type="submission" date="2025-09" db="UniProtKB">
        <authorList>
            <consortium name="Ensembl"/>
        </authorList>
    </citation>
    <scope>IDENTIFICATION</scope>
</reference>
<dbReference type="InterPro" id="IPR037055">
    <property type="entry name" value="MHC_I-like_Ag-recog_sf"/>
</dbReference>
<dbReference type="OMA" id="CNTSKRI"/>
<dbReference type="GeneTree" id="ENSGT01120000271828"/>
<keyword evidence="1" id="KW-0325">Glycoprotein</keyword>
<reference evidence="3" key="1">
    <citation type="submission" date="2025-08" db="UniProtKB">
        <authorList>
            <consortium name="Ensembl"/>
        </authorList>
    </citation>
    <scope>IDENTIFICATION</scope>
</reference>
<dbReference type="GO" id="GO:0006955">
    <property type="term" value="P:immune response"/>
    <property type="evidence" value="ECO:0007669"/>
    <property type="project" value="TreeGrafter"/>
</dbReference>
<accession>A0A3Q2D4G1</accession>
<dbReference type="GO" id="GO:0009897">
    <property type="term" value="C:external side of plasma membrane"/>
    <property type="evidence" value="ECO:0007669"/>
    <property type="project" value="TreeGrafter"/>
</dbReference>
<dbReference type="Proteomes" id="UP000265020">
    <property type="component" value="Unassembled WGS sequence"/>
</dbReference>
<dbReference type="STRING" id="28743.ENSCVAP00000013184"/>
<organism evidence="3 4">
    <name type="scientific">Cyprinodon variegatus</name>
    <name type="common">Sheepshead minnow</name>
    <dbReference type="NCBI Taxonomy" id="28743"/>
    <lineage>
        <taxon>Eukaryota</taxon>
        <taxon>Metazoa</taxon>
        <taxon>Chordata</taxon>
        <taxon>Craniata</taxon>
        <taxon>Vertebrata</taxon>
        <taxon>Euteleostomi</taxon>
        <taxon>Actinopterygii</taxon>
        <taxon>Neopterygii</taxon>
        <taxon>Teleostei</taxon>
        <taxon>Neoteleostei</taxon>
        <taxon>Acanthomorphata</taxon>
        <taxon>Ovalentaria</taxon>
        <taxon>Atherinomorphae</taxon>
        <taxon>Cyprinodontiformes</taxon>
        <taxon>Cyprinodontidae</taxon>
        <taxon>Cyprinodon</taxon>
    </lineage>
</organism>
<feature type="domain" description="MHC class I-like antigen recognition-like" evidence="2">
    <location>
        <begin position="34"/>
        <end position="207"/>
    </location>
</feature>
<evidence type="ECO:0000313" key="4">
    <source>
        <dbReference type="Proteomes" id="UP000265020"/>
    </source>
</evidence>
<evidence type="ECO:0000313" key="3">
    <source>
        <dbReference type="Ensembl" id="ENSCVAP00000013184.1"/>
    </source>
</evidence>
<dbReference type="SUPFAM" id="SSF54452">
    <property type="entry name" value="MHC antigen-recognition domain"/>
    <property type="match status" value="1"/>
</dbReference>
<dbReference type="PANTHER" id="PTHR16675:SF237">
    <property type="entry name" value="MHC CLASS I ANTIGEN TRANSCRIPT VARIANT 1-RELATED"/>
    <property type="match status" value="1"/>
</dbReference>
<dbReference type="PANTHER" id="PTHR16675">
    <property type="entry name" value="MHC CLASS I-RELATED"/>
    <property type="match status" value="1"/>
</dbReference>
<dbReference type="Pfam" id="PF00129">
    <property type="entry name" value="MHC_I"/>
    <property type="match status" value="1"/>
</dbReference>
<sequence>MRGSQLRLCCFFSVSGQRNIDNKIYFSVIFPTARHSLKNFFTCSIGVPNFPEYVASGSIDDTQFVYCNTSKRIVEGKSDWFKEWLQNQDNFKIFQERCFAQAQPIGKNALNEILHDLNLHEGVHILQALGGCEVDYYKNQSSRFFRLGFDGEDFVTLDMNSLAWISQNDRATSIKHKWDLDKGRTDFFRYYYTIECPIQLSELLKVSNTFYILSLNSGLQYHIQAAFGIHAWRRQVKLGL</sequence>
<dbReference type="Gene3D" id="3.30.500.10">
    <property type="entry name" value="MHC class I-like antigen recognition-like"/>
    <property type="match status" value="1"/>
</dbReference>